<protein>
    <submittedName>
        <fullName evidence="1">F-box domain</fullName>
    </submittedName>
</protein>
<evidence type="ECO:0000313" key="1">
    <source>
        <dbReference type="EMBL" id="RMZ69749.1"/>
    </source>
</evidence>
<dbReference type="OrthoDB" id="5421601at2759"/>
<organism evidence="1 2">
    <name type="scientific">Pyrenophora seminiperda CCB06</name>
    <dbReference type="NCBI Taxonomy" id="1302712"/>
    <lineage>
        <taxon>Eukaryota</taxon>
        <taxon>Fungi</taxon>
        <taxon>Dikarya</taxon>
        <taxon>Ascomycota</taxon>
        <taxon>Pezizomycotina</taxon>
        <taxon>Dothideomycetes</taxon>
        <taxon>Pleosporomycetidae</taxon>
        <taxon>Pleosporales</taxon>
        <taxon>Pleosporineae</taxon>
        <taxon>Pleosporaceae</taxon>
        <taxon>Pyrenophora</taxon>
    </lineage>
</organism>
<dbReference type="Proteomes" id="UP000265663">
    <property type="component" value="Unassembled WGS sequence"/>
</dbReference>
<dbReference type="AlphaFoldDB" id="A0A3M7M5R7"/>
<keyword evidence="2" id="KW-1185">Reference proteome</keyword>
<evidence type="ECO:0000313" key="2">
    <source>
        <dbReference type="Proteomes" id="UP000265663"/>
    </source>
</evidence>
<gene>
    <name evidence="1" type="ORF">GMOD_00010160</name>
</gene>
<sequence length="63" mass="7108">MLYEISRDPLAAQYIESLNLWDRRQLITSDFNDFRANGEAMEGIKDIVIGSECLDNAGVDADK</sequence>
<dbReference type="EMBL" id="KE747822">
    <property type="protein sequence ID" value="RMZ69749.1"/>
    <property type="molecule type" value="Genomic_DNA"/>
</dbReference>
<accession>A0A3M7M5R7</accession>
<proteinExistence type="predicted"/>
<name>A0A3M7M5R7_9PLEO</name>
<reference evidence="1 2" key="1">
    <citation type="journal article" date="2014" name="PLoS ONE">
        <title>De novo Genome Assembly of the Fungal Plant Pathogen Pyrenophora semeniperda.</title>
        <authorList>
            <person name="Soliai M.M."/>
            <person name="Meyer S.E."/>
            <person name="Udall J.A."/>
            <person name="Elzinga D.E."/>
            <person name="Hermansen R.A."/>
            <person name="Bodily P.M."/>
            <person name="Hart A.A."/>
            <person name="Coleman C.E."/>
        </authorList>
    </citation>
    <scope>NUCLEOTIDE SEQUENCE [LARGE SCALE GENOMIC DNA]</scope>
    <source>
        <strain evidence="1 2">CCB06</strain>
        <tissue evidence="1">Mycelium</tissue>
    </source>
</reference>